<evidence type="ECO:0000256" key="1">
    <source>
        <dbReference type="ARBA" id="ARBA00004123"/>
    </source>
</evidence>
<evidence type="ECO:0000259" key="11">
    <source>
        <dbReference type="PROSITE" id="PS51017"/>
    </source>
</evidence>
<evidence type="ECO:0000256" key="4">
    <source>
        <dbReference type="ARBA" id="ARBA00022771"/>
    </source>
</evidence>
<accession>A0A103YA40</accession>
<feature type="domain" description="B box-type" evidence="10">
    <location>
        <begin position="15"/>
        <end position="62"/>
    </location>
</feature>
<dbReference type="PROSITE" id="PS50119">
    <property type="entry name" value="ZF_BBOX"/>
    <property type="match status" value="1"/>
</dbReference>
<keyword evidence="4 7" id="KW-0863">Zinc-finger</keyword>
<dbReference type="SMART" id="SM00336">
    <property type="entry name" value="BBOX"/>
    <property type="match status" value="1"/>
</dbReference>
<keyword evidence="5" id="KW-0862">Zinc</keyword>
<proteinExistence type="inferred from homology"/>
<dbReference type="PANTHER" id="PTHR31874:SF1">
    <property type="entry name" value="ZINC FINGER PROTEIN CONSTANS-LIKE 6"/>
    <property type="match status" value="1"/>
</dbReference>
<feature type="region of interest" description="Disordered" evidence="9">
    <location>
        <begin position="85"/>
        <end position="106"/>
    </location>
</feature>
<dbReference type="Proteomes" id="UP000243975">
    <property type="component" value="Unassembled WGS sequence"/>
</dbReference>
<dbReference type="GO" id="GO:0005634">
    <property type="term" value="C:nucleus"/>
    <property type="evidence" value="ECO:0007669"/>
    <property type="project" value="UniProtKB-SubCell"/>
</dbReference>
<feature type="domain" description="CCT" evidence="11">
    <location>
        <begin position="378"/>
        <end position="420"/>
    </location>
</feature>
<comment type="subcellular location">
    <subcellularLocation>
        <location evidence="1 8">Nucleus</location>
    </subcellularLocation>
</comment>
<evidence type="ECO:0000256" key="7">
    <source>
        <dbReference type="PROSITE-ProRule" id="PRU00024"/>
    </source>
</evidence>
<dbReference type="EMBL" id="LEKV01001879">
    <property type="protein sequence ID" value="KVI05317.1"/>
    <property type="molecule type" value="Genomic_DNA"/>
</dbReference>
<dbReference type="OMA" id="DPNDCWP"/>
<evidence type="ECO:0000256" key="9">
    <source>
        <dbReference type="SAM" id="MobiDB-lite"/>
    </source>
</evidence>
<organism evidence="12 13">
    <name type="scientific">Cynara cardunculus var. scolymus</name>
    <name type="common">Globe artichoke</name>
    <name type="synonym">Cynara scolymus</name>
    <dbReference type="NCBI Taxonomy" id="59895"/>
    <lineage>
        <taxon>Eukaryota</taxon>
        <taxon>Viridiplantae</taxon>
        <taxon>Streptophyta</taxon>
        <taxon>Embryophyta</taxon>
        <taxon>Tracheophyta</taxon>
        <taxon>Spermatophyta</taxon>
        <taxon>Magnoliopsida</taxon>
        <taxon>eudicotyledons</taxon>
        <taxon>Gunneridae</taxon>
        <taxon>Pentapetalae</taxon>
        <taxon>asterids</taxon>
        <taxon>campanulids</taxon>
        <taxon>Asterales</taxon>
        <taxon>Asteraceae</taxon>
        <taxon>Carduoideae</taxon>
        <taxon>Cardueae</taxon>
        <taxon>Carduinae</taxon>
        <taxon>Cynara</taxon>
    </lineage>
</organism>
<evidence type="ECO:0000313" key="12">
    <source>
        <dbReference type="EMBL" id="KVI05317.1"/>
    </source>
</evidence>
<evidence type="ECO:0000256" key="5">
    <source>
        <dbReference type="ARBA" id="ARBA00022833"/>
    </source>
</evidence>
<evidence type="ECO:0000256" key="2">
    <source>
        <dbReference type="ARBA" id="ARBA00010024"/>
    </source>
</evidence>
<dbReference type="InterPro" id="IPR052453">
    <property type="entry name" value="CONSTANS-like_ZF"/>
</dbReference>
<comment type="caution">
    <text evidence="12">The sequence shown here is derived from an EMBL/GenBank/DDBJ whole genome shotgun (WGS) entry which is preliminary data.</text>
</comment>
<evidence type="ECO:0000259" key="10">
    <source>
        <dbReference type="PROSITE" id="PS50119"/>
    </source>
</evidence>
<name>A0A103YA40_CYNCS</name>
<dbReference type="STRING" id="59895.A0A103YA40"/>
<dbReference type="Pfam" id="PF06203">
    <property type="entry name" value="CCT"/>
    <property type="match status" value="1"/>
</dbReference>
<keyword evidence="6 8" id="KW-0539">Nucleus</keyword>
<evidence type="ECO:0000256" key="3">
    <source>
        <dbReference type="ARBA" id="ARBA00022723"/>
    </source>
</evidence>
<dbReference type="AlphaFoldDB" id="A0A103YA40"/>
<gene>
    <name evidence="12" type="ORF">Ccrd_016355</name>
</gene>
<dbReference type="Gramene" id="KVI05317">
    <property type="protein sequence ID" value="KVI05317"/>
    <property type="gene ID" value="Ccrd_016355"/>
</dbReference>
<dbReference type="PROSITE" id="PS51017">
    <property type="entry name" value="CCT"/>
    <property type="match status" value="1"/>
</dbReference>
<feature type="compositionally biased region" description="Polar residues" evidence="9">
    <location>
        <begin position="92"/>
        <end position="106"/>
    </location>
</feature>
<dbReference type="OrthoDB" id="153872at2759"/>
<keyword evidence="13" id="KW-1185">Reference proteome</keyword>
<keyword evidence="3" id="KW-0479">Metal-binding</keyword>
<evidence type="ECO:0000256" key="6">
    <source>
        <dbReference type="ARBA" id="ARBA00023242"/>
    </source>
</evidence>
<evidence type="ECO:0000313" key="13">
    <source>
        <dbReference type="Proteomes" id="UP000243975"/>
    </source>
</evidence>
<dbReference type="InterPro" id="IPR049808">
    <property type="entry name" value="CONSTANS-like_Bbox1"/>
</dbReference>
<dbReference type="Pfam" id="PF00643">
    <property type="entry name" value="zf-B_box"/>
    <property type="match status" value="1"/>
</dbReference>
<dbReference type="GO" id="GO:0008270">
    <property type="term" value="F:zinc ion binding"/>
    <property type="evidence" value="ECO:0007669"/>
    <property type="project" value="UniProtKB-KW"/>
</dbReference>
<dbReference type="CDD" id="cd19821">
    <property type="entry name" value="Bbox1_BBX-like"/>
    <property type="match status" value="1"/>
</dbReference>
<dbReference type="PANTHER" id="PTHR31874">
    <property type="entry name" value="CCT MOTIF FAMILY PROTEIN, EXPRESSED"/>
    <property type="match status" value="1"/>
</dbReference>
<evidence type="ECO:0000256" key="8">
    <source>
        <dbReference type="PROSITE-ProRule" id="PRU00357"/>
    </source>
</evidence>
<dbReference type="InterPro" id="IPR000315">
    <property type="entry name" value="Znf_B-box"/>
</dbReference>
<sequence length="436" mass="49281">MVSSEKKLANAMGGKTARACDNCIRKRARWYCAADDVFLCQFCDALVHSANPLARGHERVRLKLASVKLSSMEILPPTWYQGFTKKSRSPRGKNSNKYGSHRIPNSNETRLSFNSIHLVPEIGSDELINAVNSDDQLPYQVPVSDPFSDVLCFSGDFNEMLVPIQADTITPSGTKHDESEVPFDMNSLNGLVLPSDLELAEFAADVESLLGKSLDEESFNIEALEMVDCRLNVDSERVKVEEDQLQWEAAEIEMMKEPFQLSFDYDSPVTWEEEDDEKVAENRMGMVVQKEDEKCVVGDDGNVNIVDDTVSKNSRKMLKLDYEGIIAAWDDQRSPWATGDRPELDPNDCWPDCMHSDDCGDIGIMMMMGKLTRLDGGREARVSRYREKRRTRLFSKKIRYEVRKLNAEKRPRMKGRFVKRASFAAATASGFPLLST</sequence>
<reference evidence="12 13" key="1">
    <citation type="journal article" date="2016" name="Sci. Rep.">
        <title>The genome sequence of the outbreeding globe artichoke constructed de novo incorporating a phase-aware low-pass sequencing strategy of F1 progeny.</title>
        <authorList>
            <person name="Scaglione D."/>
            <person name="Reyes-Chin-Wo S."/>
            <person name="Acquadro A."/>
            <person name="Froenicke L."/>
            <person name="Portis E."/>
            <person name="Beitel C."/>
            <person name="Tirone M."/>
            <person name="Mauro R."/>
            <person name="Lo Monaco A."/>
            <person name="Mauromicale G."/>
            <person name="Faccioli P."/>
            <person name="Cattivelli L."/>
            <person name="Rieseberg L."/>
            <person name="Michelmore R."/>
            <person name="Lanteri S."/>
        </authorList>
    </citation>
    <scope>NUCLEOTIDE SEQUENCE [LARGE SCALE GENOMIC DNA]</scope>
    <source>
        <strain evidence="12">2C</strain>
    </source>
</reference>
<comment type="similarity">
    <text evidence="2">Belongs to the CONSTANS family.</text>
</comment>
<dbReference type="GO" id="GO:0006355">
    <property type="term" value="P:regulation of DNA-templated transcription"/>
    <property type="evidence" value="ECO:0007669"/>
    <property type="project" value="TreeGrafter"/>
</dbReference>
<protein>
    <submittedName>
        <fullName evidence="12">CCT domain-containing protein</fullName>
    </submittedName>
</protein>
<dbReference type="InterPro" id="IPR010402">
    <property type="entry name" value="CCT_domain"/>
</dbReference>